<dbReference type="Proteomes" id="UP000294927">
    <property type="component" value="Unassembled WGS sequence"/>
</dbReference>
<gene>
    <name evidence="3" type="ORF">CLV71_104592</name>
</gene>
<organism evidence="3 4">
    <name type="scientific">Actinophytocola oryzae</name>
    <dbReference type="NCBI Taxonomy" id="502181"/>
    <lineage>
        <taxon>Bacteria</taxon>
        <taxon>Bacillati</taxon>
        <taxon>Actinomycetota</taxon>
        <taxon>Actinomycetes</taxon>
        <taxon>Pseudonocardiales</taxon>
        <taxon>Pseudonocardiaceae</taxon>
    </lineage>
</organism>
<dbReference type="OrthoDB" id="668782at2"/>
<evidence type="ECO:0000313" key="4">
    <source>
        <dbReference type="Proteomes" id="UP000294927"/>
    </source>
</evidence>
<dbReference type="InterPro" id="IPR005545">
    <property type="entry name" value="YCII"/>
</dbReference>
<dbReference type="InterPro" id="IPR011008">
    <property type="entry name" value="Dimeric_a/b-barrel"/>
</dbReference>
<evidence type="ECO:0000259" key="2">
    <source>
        <dbReference type="Pfam" id="PF03795"/>
    </source>
</evidence>
<reference evidence="3 4" key="1">
    <citation type="submission" date="2019-03" db="EMBL/GenBank/DDBJ databases">
        <title>Genomic Encyclopedia of Archaeal and Bacterial Type Strains, Phase II (KMG-II): from individual species to whole genera.</title>
        <authorList>
            <person name="Goeker M."/>
        </authorList>
    </citation>
    <scope>NUCLEOTIDE SEQUENCE [LARGE SCALE GENOMIC DNA]</scope>
    <source>
        <strain evidence="3 4">DSM 45499</strain>
    </source>
</reference>
<keyword evidence="4" id="KW-1185">Reference proteome</keyword>
<proteinExistence type="inferred from homology"/>
<dbReference type="RefSeq" id="WP_133903100.1">
    <property type="nucleotide sequence ID" value="NZ_SOCP01000004.1"/>
</dbReference>
<dbReference type="Pfam" id="PF03795">
    <property type="entry name" value="YCII"/>
    <property type="match status" value="1"/>
</dbReference>
<protein>
    <recommendedName>
        <fullName evidence="2">YCII-related domain-containing protein</fullName>
    </recommendedName>
</protein>
<dbReference type="AlphaFoldDB" id="A0A4R7VVS1"/>
<sequence length="131" mass="14683">MKYLVMIYGNPRNWEHPMFRQDPGFLALSPEERDVVAREADELWAEIEQSGEFVAGVALADPALTRHVRGRDGVPVTTDGPYLEAKEQLAGYFVLDCETPERAAELAARFPDARFAAVEVRPIMDMAGQEM</sequence>
<dbReference type="PANTHER" id="PTHR35174:SF3">
    <property type="entry name" value="BLL7171 PROTEIN"/>
    <property type="match status" value="1"/>
</dbReference>
<dbReference type="Gene3D" id="3.30.70.1060">
    <property type="entry name" value="Dimeric alpha+beta barrel"/>
    <property type="match status" value="1"/>
</dbReference>
<name>A0A4R7VVS1_9PSEU</name>
<dbReference type="SUPFAM" id="SSF54909">
    <property type="entry name" value="Dimeric alpha+beta barrel"/>
    <property type="match status" value="1"/>
</dbReference>
<comment type="similarity">
    <text evidence="1">Belongs to the YciI family.</text>
</comment>
<comment type="caution">
    <text evidence="3">The sequence shown here is derived from an EMBL/GenBank/DDBJ whole genome shotgun (WGS) entry which is preliminary data.</text>
</comment>
<evidence type="ECO:0000313" key="3">
    <source>
        <dbReference type="EMBL" id="TDV54123.1"/>
    </source>
</evidence>
<evidence type="ECO:0000256" key="1">
    <source>
        <dbReference type="ARBA" id="ARBA00007689"/>
    </source>
</evidence>
<dbReference type="EMBL" id="SOCP01000004">
    <property type="protein sequence ID" value="TDV54123.1"/>
    <property type="molecule type" value="Genomic_DNA"/>
</dbReference>
<feature type="domain" description="YCII-related" evidence="2">
    <location>
        <begin position="1"/>
        <end position="126"/>
    </location>
</feature>
<accession>A0A4R7VVS1</accession>
<dbReference type="PANTHER" id="PTHR35174">
    <property type="entry name" value="BLL7171 PROTEIN-RELATED"/>
    <property type="match status" value="1"/>
</dbReference>